<name>A0AAD7WN43_9TELE</name>
<reference evidence="1" key="1">
    <citation type="journal article" date="2023" name="Science">
        <title>Genome structures resolve the early diversification of teleost fishes.</title>
        <authorList>
            <person name="Parey E."/>
            <person name="Louis A."/>
            <person name="Montfort J."/>
            <person name="Bouchez O."/>
            <person name="Roques C."/>
            <person name="Iampietro C."/>
            <person name="Lluch J."/>
            <person name="Castinel A."/>
            <person name="Donnadieu C."/>
            <person name="Desvignes T."/>
            <person name="Floi Bucao C."/>
            <person name="Jouanno E."/>
            <person name="Wen M."/>
            <person name="Mejri S."/>
            <person name="Dirks R."/>
            <person name="Jansen H."/>
            <person name="Henkel C."/>
            <person name="Chen W.J."/>
            <person name="Zahm M."/>
            <person name="Cabau C."/>
            <person name="Klopp C."/>
            <person name="Thompson A.W."/>
            <person name="Robinson-Rechavi M."/>
            <person name="Braasch I."/>
            <person name="Lecointre G."/>
            <person name="Bobe J."/>
            <person name="Postlethwait J.H."/>
            <person name="Berthelot C."/>
            <person name="Roest Crollius H."/>
            <person name="Guiguen Y."/>
        </authorList>
    </citation>
    <scope>NUCLEOTIDE SEQUENCE</scope>
    <source>
        <strain evidence="1">NC1722</strain>
    </source>
</reference>
<comment type="caution">
    <text evidence="1">The sequence shown here is derived from an EMBL/GenBank/DDBJ whole genome shotgun (WGS) entry which is preliminary data.</text>
</comment>
<organism evidence="1 2">
    <name type="scientific">Aldrovandia affinis</name>
    <dbReference type="NCBI Taxonomy" id="143900"/>
    <lineage>
        <taxon>Eukaryota</taxon>
        <taxon>Metazoa</taxon>
        <taxon>Chordata</taxon>
        <taxon>Craniata</taxon>
        <taxon>Vertebrata</taxon>
        <taxon>Euteleostomi</taxon>
        <taxon>Actinopterygii</taxon>
        <taxon>Neopterygii</taxon>
        <taxon>Teleostei</taxon>
        <taxon>Notacanthiformes</taxon>
        <taxon>Halosauridae</taxon>
        <taxon>Aldrovandia</taxon>
    </lineage>
</organism>
<dbReference type="EMBL" id="JAINUG010000060">
    <property type="protein sequence ID" value="KAJ8403017.1"/>
    <property type="molecule type" value="Genomic_DNA"/>
</dbReference>
<evidence type="ECO:0000313" key="1">
    <source>
        <dbReference type="EMBL" id="KAJ8403017.1"/>
    </source>
</evidence>
<gene>
    <name evidence="1" type="ORF">AAFF_G00359330</name>
</gene>
<dbReference type="AlphaFoldDB" id="A0AAD7WN43"/>
<keyword evidence="2" id="KW-1185">Reference proteome</keyword>
<protein>
    <submittedName>
        <fullName evidence="1">Uncharacterized protein</fullName>
    </submittedName>
</protein>
<proteinExistence type="predicted"/>
<evidence type="ECO:0000313" key="2">
    <source>
        <dbReference type="Proteomes" id="UP001221898"/>
    </source>
</evidence>
<accession>A0AAD7WN43</accession>
<dbReference type="Proteomes" id="UP001221898">
    <property type="component" value="Unassembled WGS sequence"/>
</dbReference>
<sequence>MKSHPLHNIWKSALQCDALALPPSFLICSHSAEEQPRLVVSIQTQGQVLLGGGGFVCPGALEIKLGWEPTESDRQFWGSVLCLYLGFHQAALAFTGRWRDHSQLGCATRWALSFVLGLSTLLHTSSEQLDNINTL</sequence>